<keyword evidence="5" id="KW-0732">Signal</keyword>
<dbReference type="PANTHER" id="PTHR42973:SF34">
    <property type="entry name" value="FAD BINDING DOMAIN PROTEIN (AFU_ORTHOLOGUE AFUA_3G02770)"/>
    <property type="match status" value="1"/>
</dbReference>
<dbReference type="SUPFAM" id="SSF56176">
    <property type="entry name" value="FAD-binding/transporter-associated domain-like"/>
    <property type="match status" value="1"/>
</dbReference>
<name>A0A6A6V838_9PLEO</name>
<evidence type="ECO:0000256" key="1">
    <source>
        <dbReference type="ARBA" id="ARBA00005466"/>
    </source>
</evidence>
<dbReference type="Pfam" id="PF01565">
    <property type="entry name" value="FAD_binding_4"/>
    <property type="match status" value="1"/>
</dbReference>
<accession>A0A6A6V838</accession>
<evidence type="ECO:0000256" key="5">
    <source>
        <dbReference type="SAM" id="SignalP"/>
    </source>
</evidence>
<evidence type="ECO:0000313" key="8">
    <source>
        <dbReference type="Proteomes" id="UP000799440"/>
    </source>
</evidence>
<dbReference type="EMBL" id="MU006581">
    <property type="protein sequence ID" value="KAF2745690.1"/>
    <property type="molecule type" value="Genomic_DNA"/>
</dbReference>
<dbReference type="InterPro" id="IPR016169">
    <property type="entry name" value="FAD-bd_PCMH_sub2"/>
</dbReference>
<keyword evidence="3" id="KW-0274">FAD</keyword>
<evidence type="ECO:0000256" key="2">
    <source>
        <dbReference type="ARBA" id="ARBA00022630"/>
    </source>
</evidence>
<dbReference type="PROSITE" id="PS51387">
    <property type="entry name" value="FAD_PCMH"/>
    <property type="match status" value="1"/>
</dbReference>
<organism evidence="7 8">
    <name type="scientific">Sporormia fimetaria CBS 119925</name>
    <dbReference type="NCBI Taxonomy" id="1340428"/>
    <lineage>
        <taxon>Eukaryota</taxon>
        <taxon>Fungi</taxon>
        <taxon>Dikarya</taxon>
        <taxon>Ascomycota</taxon>
        <taxon>Pezizomycotina</taxon>
        <taxon>Dothideomycetes</taxon>
        <taxon>Pleosporomycetidae</taxon>
        <taxon>Pleosporales</taxon>
        <taxon>Sporormiaceae</taxon>
        <taxon>Sporormia</taxon>
    </lineage>
</organism>
<dbReference type="OrthoDB" id="2151789at2759"/>
<dbReference type="Gene3D" id="3.40.462.20">
    <property type="match status" value="1"/>
</dbReference>
<dbReference type="InterPro" id="IPR006094">
    <property type="entry name" value="Oxid_FAD_bind_N"/>
</dbReference>
<feature type="signal peptide" evidence="5">
    <location>
        <begin position="1"/>
        <end position="16"/>
    </location>
</feature>
<feature type="chain" id="PRO_5025686187" evidence="5">
    <location>
        <begin position="17"/>
        <end position="512"/>
    </location>
</feature>
<dbReference type="GO" id="GO:0071949">
    <property type="term" value="F:FAD binding"/>
    <property type="evidence" value="ECO:0007669"/>
    <property type="project" value="InterPro"/>
</dbReference>
<dbReference type="Gene3D" id="3.30.43.10">
    <property type="entry name" value="Uridine Diphospho-n-acetylenolpyruvylglucosamine Reductase, domain 2"/>
    <property type="match status" value="1"/>
</dbReference>
<proteinExistence type="inferred from homology"/>
<evidence type="ECO:0000313" key="7">
    <source>
        <dbReference type="EMBL" id="KAF2745690.1"/>
    </source>
</evidence>
<keyword evidence="2" id="KW-0285">Flavoprotein</keyword>
<protein>
    <submittedName>
        <fullName evidence="7">FAD binding domain-containing protein</fullName>
    </submittedName>
</protein>
<keyword evidence="4" id="KW-0560">Oxidoreductase</keyword>
<dbReference type="Proteomes" id="UP000799440">
    <property type="component" value="Unassembled WGS sequence"/>
</dbReference>
<dbReference type="InterPro" id="IPR016167">
    <property type="entry name" value="FAD-bd_PCMH_sub1"/>
</dbReference>
<dbReference type="Gene3D" id="3.30.465.10">
    <property type="match status" value="1"/>
</dbReference>
<dbReference type="GO" id="GO:0016491">
    <property type="term" value="F:oxidoreductase activity"/>
    <property type="evidence" value="ECO:0007669"/>
    <property type="project" value="UniProtKB-KW"/>
</dbReference>
<dbReference type="InterPro" id="IPR036318">
    <property type="entry name" value="FAD-bd_PCMH-like_sf"/>
</dbReference>
<comment type="similarity">
    <text evidence="1">Belongs to the oxygen-dependent FAD-linked oxidoreductase family.</text>
</comment>
<keyword evidence="8" id="KW-1185">Reference proteome</keyword>
<dbReference type="InterPro" id="IPR016166">
    <property type="entry name" value="FAD-bd_PCMH"/>
</dbReference>
<dbReference type="PANTHER" id="PTHR42973">
    <property type="entry name" value="BINDING OXIDOREDUCTASE, PUTATIVE (AFU_ORTHOLOGUE AFUA_1G17690)-RELATED"/>
    <property type="match status" value="1"/>
</dbReference>
<dbReference type="InterPro" id="IPR050416">
    <property type="entry name" value="FAD-linked_Oxidoreductase"/>
</dbReference>
<reference evidence="7" key="1">
    <citation type="journal article" date="2020" name="Stud. Mycol.">
        <title>101 Dothideomycetes genomes: a test case for predicting lifestyles and emergence of pathogens.</title>
        <authorList>
            <person name="Haridas S."/>
            <person name="Albert R."/>
            <person name="Binder M."/>
            <person name="Bloem J."/>
            <person name="Labutti K."/>
            <person name="Salamov A."/>
            <person name="Andreopoulos B."/>
            <person name="Baker S."/>
            <person name="Barry K."/>
            <person name="Bills G."/>
            <person name="Bluhm B."/>
            <person name="Cannon C."/>
            <person name="Castanera R."/>
            <person name="Culley D."/>
            <person name="Daum C."/>
            <person name="Ezra D."/>
            <person name="Gonzalez J."/>
            <person name="Henrissat B."/>
            <person name="Kuo A."/>
            <person name="Liang C."/>
            <person name="Lipzen A."/>
            <person name="Lutzoni F."/>
            <person name="Magnuson J."/>
            <person name="Mondo S."/>
            <person name="Nolan M."/>
            <person name="Ohm R."/>
            <person name="Pangilinan J."/>
            <person name="Park H.-J."/>
            <person name="Ramirez L."/>
            <person name="Alfaro M."/>
            <person name="Sun H."/>
            <person name="Tritt A."/>
            <person name="Yoshinaga Y."/>
            <person name="Zwiers L.-H."/>
            <person name="Turgeon B."/>
            <person name="Goodwin S."/>
            <person name="Spatafora J."/>
            <person name="Crous P."/>
            <person name="Grigoriev I."/>
        </authorList>
    </citation>
    <scope>NUCLEOTIDE SEQUENCE</scope>
    <source>
        <strain evidence="7">CBS 119925</strain>
    </source>
</reference>
<feature type="domain" description="FAD-binding PCMH-type" evidence="6">
    <location>
        <begin position="69"/>
        <end position="241"/>
    </location>
</feature>
<gene>
    <name evidence="7" type="ORF">M011DRAFT_446941</name>
</gene>
<evidence type="ECO:0000256" key="4">
    <source>
        <dbReference type="ARBA" id="ARBA00023002"/>
    </source>
</evidence>
<sequence length="512" mass="54810">MKRFVSFAALAAAALAQFEATDFNVTEALLDNGIDCNSLKVLFGDDQVETRSETAYSSWLNSLWSGQQRLIAPECVFKPEKPLDISTAILIARLTECPFAAKSGGHSSVPGGSNIAGGISISFVEKMNAISVSSDKKTVSFQPGNTWLNIYTRAAKDGLAVNGGRVASVGVGGLLLGGGISYTGGINGMSCDNIISYELVTASGLVINVDQNKYADLYWALRGGGNNFGIVTKFTVEAFPLGPTMWGGMRTYTQGAFSALIDAYYNLGMNAPQDGKAHQILSFSFRAPNVQLANVELEYAEPNANASILAEYNAIGGALRDQTAVRSLAELTTLLDGPASGTGLRQGFWTWTMKLDKEMATVAKDIFFEEVTSISDAADLVPAFSLQVLSTPILEKTAKRGGNALGLTAADGPLINALVALKWSNPADDTRMWRFAQKVKDRSFAAATAKGKAHPYVYMNYASPWQDPVASYGSTNKARLISISKKYDPTSVFERLQPGYFKLTRAAYSGSP</sequence>
<evidence type="ECO:0000256" key="3">
    <source>
        <dbReference type="ARBA" id="ARBA00022827"/>
    </source>
</evidence>
<evidence type="ECO:0000259" key="6">
    <source>
        <dbReference type="PROSITE" id="PS51387"/>
    </source>
</evidence>
<dbReference type="AlphaFoldDB" id="A0A6A6V838"/>